<protein>
    <submittedName>
        <fullName evidence="6">ATP-binding cassette domain-containing protein</fullName>
    </submittedName>
</protein>
<dbReference type="InterPro" id="IPR003593">
    <property type="entry name" value="AAA+_ATPase"/>
</dbReference>
<dbReference type="GO" id="GO:0005524">
    <property type="term" value="F:ATP binding"/>
    <property type="evidence" value="ECO:0007669"/>
    <property type="project" value="UniProtKB-KW"/>
</dbReference>
<dbReference type="GO" id="GO:0016887">
    <property type="term" value="F:ATP hydrolysis activity"/>
    <property type="evidence" value="ECO:0007669"/>
    <property type="project" value="InterPro"/>
</dbReference>
<dbReference type="InterPro" id="IPR003439">
    <property type="entry name" value="ABC_transporter-like_ATP-bd"/>
</dbReference>
<evidence type="ECO:0000256" key="2">
    <source>
        <dbReference type="ARBA" id="ARBA00022448"/>
    </source>
</evidence>
<evidence type="ECO:0000256" key="1">
    <source>
        <dbReference type="ARBA" id="ARBA00005417"/>
    </source>
</evidence>
<dbReference type="PANTHER" id="PTHR43553:SF2">
    <property type="entry name" value="PEPTIDE EXPORT ATP-BINDING PROTEIN YYDI-RELATED"/>
    <property type="match status" value="1"/>
</dbReference>
<dbReference type="Proteomes" id="UP000595942">
    <property type="component" value="Chromosome"/>
</dbReference>
<evidence type="ECO:0000259" key="5">
    <source>
        <dbReference type="PROSITE" id="PS50893"/>
    </source>
</evidence>
<evidence type="ECO:0000256" key="4">
    <source>
        <dbReference type="ARBA" id="ARBA00022840"/>
    </source>
</evidence>
<dbReference type="GeneID" id="93727703"/>
<name>A0AB37GZ51_9STAP</name>
<evidence type="ECO:0000256" key="3">
    <source>
        <dbReference type="ARBA" id="ARBA00022741"/>
    </source>
</evidence>
<reference evidence="6 7" key="1">
    <citation type="submission" date="2021-01" db="EMBL/GenBank/DDBJ databases">
        <title>FDA dAtabase for Regulatory Grade micrObial Sequences (FDA-ARGOS): Supporting development and validation of Infectious Disease Dx tests.</title>
        <authorList>
            <person name="Sproer C."/>
            <person name="Gronow S."/>
            <person name="Severitt S."/>
            <person name="Schroder I."/>
            <person name="Tallon L."/>
            <person name="Sadzewicz L."/>
            <person name="Zhao X."/>
            <person name="Boylan J."/>
            <person name="Ott S."/>
            <person name="Bowen H."/>
            <person name="Vavikolanu K."/>
            <person name="Mehta A."/>
            <person name="Aluvathingal J."/>
            <person name="Nadendla S."/>
            <person name="Lowell S."/>
            <person name="Myers T."/>
            <person name="Yan Y."/>
            <person name="Sichtig H."/>
        </authorList>
    </citation>
    <scope>NUCLEOTIDE SEQUENCE [LARGE SCALE GENOMIC DNA]</scope>
    <source>
        <strain evidence="6 7">FDAARGOS_1148</strain>
    </source>
</reference>
<dbReference type="SUPFAM" id="SSF52540">
    <property type="entry name" value="P-loop containing nucleoside triphosphate hydrolases"/>
    <property type="match status" value="1"/>
</dbReference>
<keyword evidence="3" id="KW-0547">Nucleotide-binding</keyword>
<gene>
    <name evidence="6" type="ORF">I6J05_11055</name>
</gene>
<dbReference type="AlphaFoldDB" id="A0AB37GZ51"/>
<dbReference type="SMART" id="SM00382">
    <property type="entry name" value="AAA"/>
    <property type="match status" value="1"/>
</dbReference>
<dbReference type="InterPro" id="IPR050095">
    <property type="entry name" value="ECF_ABC_transporter_ATP-bd"/>
</dbReference>
<dbReference type="InterPro" id="IPR027417">
    <property type="entry name" value="P-loop_NTPase"/>
</dbReference>
<dbReference type="EMBL" id="CP068073">
    <property type="protein sequence ID" value="QQS82428.1"/>
    <property type="molecule type" value="Genomic_DNA"/>
</dbReference>
<dbReference type="GO" id="GO:0042626">
    <property type="term" value="F:ATPase-coupled transmembrane transporter activity"/>
    <property type="evidence" value="ECO:0007669"/>
    <property type="project" value="TreeGrafter"/>
</dbReference>
<dbReference type="Pfam" id="PF00005">
    <property type="entry name" value="ABC_tran"/>
    <property type="match status" value="1"/>
</dbReference>
<evidence type="ECO:0000313" key="6">
    <source>
        <dbReference type="EMBL" id="QQS82428.1"/>
    </source>
</evidence>
<dbReference type="PROSITE" id="PS50893">
    <property type="entry name" value="ABC_TRANSPORTER_2"/>
    <property type="match status" value="1"/>
</dbReference>
<dbReference type="PANTHER" id="PTHR43553">
    <property type="entry name" value="HEAVY METAL TRANSPORTER"/>
    <property type="match status" value="1"/>
</dbReference>
<sequence length="211" mass="24094">MKINNYSLKVKGKKLVENCDLNFYPGQINHIVGKNGVGKSQLAKDFMLNNSRNIPKSISDNTTLISSFSNIPNDITKEFLLVLLKAKFPNSSPTFSEINKILKIEEIPSKVLIKNMSDGQKQKLKLLSFLLEDNSLIILDEITNALDKKTVNEIYLFINDFIKNNPSKTIVNITHNLSDLSSIPGKYFIFKDYRIEEYLSKEEVINDYINL</sequence>
<dbReference type="RefSeq" id="WP_047132252.1">
    <property type="nucleotide sequence ID" value="NZ_CP015114.1"/>
</dbReference>
<dbReference type="GO" id="GO:0043190">
    <property type="term" value="C:ATP-binding cassette (ABC) transporter complex"/>
    <property type="evidence" value="ECO:0007669"/>
    <property type="project" value="TreeGrafter"/>
</dbReference>
<dbReference type="CDD" id="cd00267">
    <property type="entry name" value="ABC_ATPase"/>
    <property type="match status" value="1"/>
</dbReference>
<keyword evidence="4 6" id="KW-0067">ATP-binding</keyword>
<accession>A0AB37GZ51</accession>
<dbReference type="Gene3D" id="3.40.50.300">
    <property type="entry name" value="P-loop containing nucleotide triphosphate hydrolases"/>
    <property type="match status" value="1"/>
</dbReference>
<proteinExistence type="inferred from homology"/>
<keyword evidence="7" id="KW-1185">Reference proteome</keyword>
<evidence type="ECO:0000313" key="7">
    <source>
        <dbReference type="Proteomes" id="UP000595942"/>
    </source>
</evidence>
<comment type="similarity">
    <text evidence="1">Belongs to the ABC transporter superfamily.</text>
</comment>
<organism evidence="6 7">
    <name type="scientific">Staphylococcus condimenti</name>
    <dbReference type="NCBI Taxonomy" id="70255"/>
    <lineage>
        <taxon>Bacteria</taxon>
        <taxon>Bacillati</taxon>
        <taxon>Bacillota</taxon>
        <taxon>Bacilli</taxon>
        <taxon>Bacillales</taxon>
        <taxon>Staphylococcaceae</taxon>
        <taxon>Staphylococcus</taxon>
    </lineage>
</organism>
<dbReference type="KEGG" id="scv:A4G25_07470"/>
<feature type="domain" description="ABC transporter" evidence="5">
    <location>
        <begin position="1"/>
        <end position="211"/>
    </location>
</feature>
<keyword evidence="2" id="KW-0813">Transport</keyword>